<dbReference type="SUPFAM" id="SSF53032">
    <property type="entry name" value="tRNA-intron endonuclease catalytic domain-like"/>
    <property type="match status" value="1"/>
</dbReference>
<protein>
    <recommendedName>
        <fullName evidence="7">Elongator complex protein 4</fullName>
        <ecNumber evidence="6">4.6.1.16</ecNumber>
    </recommendedName>
    <alternativeName>
        <fullName evidence="14 15">tRNA-intron endonuclease SEN34</fullName>
    </alternativeName>
</protein>
<dbReference type="EMBL" id="MU865945">
    <property type="protein sequence ID" value="KAK4448115.1"/>
    <property type="molecule type" value="Genomic_DNA"/>
</dbReference>
<gene>
    <name evidence="19" type="ORF">QBC34DRAFT_485864</name>
</gene>
<comment type="similarity">
    <text evidence="4">Belongs to the ELP4 family.</text>
</comment>
<keyword evidence="20" id="KW-1185">Reference proteome</keyword>
<reference evidence="19" key="1">
    <citation type="journal article" date="2023" name="Mol. Phylogenet. Evol.">
        <title>Genome-scale phylogeny and comparative genomics of the fungal order Sordariales.</title>
        <authorList>
            <person name="Hensen N."/>
            <person name="Bonometti L."/>
            <person name="Westerberg I."/>
            <person name="Brannstrom I.O."/>
            <person name="Guillou S."/>
            <person name="Cros-Aarteil S."/>
            <person name="Calhoun S."/>
            <person name="Haridas S."/>
            <person name="Kuo A."/>
            <person name="Mondo S."/>
            <person name="Pangilinan J."/>
            <person name="Riley R."/>
            <person name="LaButti K."/>
            <person name="Andreopoulos B."/>
            <person name="Lipzen A."/>
            <person name="Chen C."/>
            <person name="Yan M."/>
            <person name="Daum C."/>
            <person name="Ng V."/>
            <person name="Clum A."/>
            <person name="Steindorff A."/>
            <person name="Ohm R.A."/>
            <person name="Martin F."/>
            <person name="Silar P."/>
            <person name="Natvig D.O."/>
            <person name="Lalanne C."/>
            <person name="Gautier V."/>
            <person name="Ament-Velasquez S.L."/>
            <person name="Kruys A."/>
            <person name="Hutchinson M.I."/>
            <person name="Powell A.J."/>
            <person name="Barry K."/>
            <person name="Miller A.N."/>
            <person name="Grigoriev I.V."/>
            <person name="Debuchy R."/>
            <person name="Gladieux P."/>
            <person name="Hiltunen Thoren M."/>
            <person name="Johannesson H."/>
        </authorList>
    </citation>
    <scope>NUCLEOTIDE SEQUENCE</scope>
    <source>
        <strain evidence="19">PSN243</strain>
    </source>
</reference>
<feature type="region of interest" description="Disordered" evidence="16">
    <location>
        <begin position="1"/>
        <end position="47"/>
    </location>
</feature>
<evidence type="ECO:0000256" key="12">
    <source>
        <dbReference type="ARBA" id="ARBA00034031"/>
    </source>
</evidence>
<evidence type="ECO:0000256" key="8">
    <source>
        <dbReference type="ARBA" id="ARBA00022490"/>
    </source>
</evidence>
<dbReference type="GO" id="GO:0006388">
    <property type="term" value="P:tRNA splicing, via endonucleolytic cleavage and ligation"/>
    <property type="evidence" value="ECO:0007669"/>
    <property type="project" value="InterPro"/>
</dbReference>
<evidence type="ECO:0000256" key="10">
    <source>
        <dbReference type="ARBA" id="ARBA00023239"/>
    </source>
</evidence>
<dbReference type="EC" id="4.6.1.16" evidence="6"/>
<evidence type="ECO:0000256" key="5">
    <source>
        <dbReference type="ARBA" id="ARBA00008078"/>
    </source>
</evidence>
<keyword evidence="8" id="KW-0963">Cytoplasm</keyword>
<dbReference type="InterPro" id="IPR008728">
    <property type="entry name" value="Elongator_complex_protein_4"/>
</dbReference>
<keyword evidence="10" id="KW-0456">Lyase</keyword>
<comment type="similarity">
    <text evidence="5">Belongs to the tRNA-intron endonuclease family.</text>
</comment>
<dbReference type="GO" id="GO:0003676">
    <property type="term" value="F:nucleic acid binding"/>
    <property type="evidence" value="ECO:0007669"/>
    <property type="project" value="InterPro"/>
</dbReference>
<feature type="domain" description="TSEN34 N-terminal" evidence="18">
    <location>
        <begin position="383"/>
        <end position="452"/>
    </location>
</feature>
<comment type="pathway">
    <text evidence="3">tRNA modification; 5-methoxycarbonylmethyl-2-thiouridine-tRNA biosynthesis.</text>
</comment>
<evidence type="ECO:0000256" key="1">
    <source>
        <dbReference type="ARBA" id="ARBA00004123"/>
    </source>
</evidence>
<dbReference type="CDD" id="cd22363">
    <property type="entry name" value="tRNA-intron_lyase_C"/>
    <property type="match status" value="1"/>
</dbReference>
<dbReference type="CDD" id="cd19494">
    <property type="entry name" value="Elp4"/>
    <property type="match status" value="1"/>
</dbReference>
<evidence type="ECO:0000256" key="16">
    <source>
        <dbReference type="SAM" id="MobiDB-lite"/>
    </source>
</evidence>
<dbReference type="GO" id="GO:0002098">
    <property type="term" value="P:tRNA wobble uridine modification"/>
    <property type="evidence" value="ECO:0007669"/>
    <property type="project" value="InterPro"/>
</dbReference>
<dbReference type="Pfam" id="PF26577">
    <property type="entry name" value="TSEN34_N"/>
    <property type="match status" value="1"/>
</dbReference>
<comment type="subcellular location">
    <subcellularLocation>
        <location evidence="2">Cytoplasm</location>
    </subcellularLocation>
    <subcellularLocation>
        <location evidence="1">Nucleus</location>
    </subcellularLocation>
</comment>
<evidence type="ECO:0000256" key="15">
    <source>
        <dbReference type="ARBA" id="ARBA00076724"/>
    </source>
</evidence>
<accession>A0AAV9GL35</accession>
<dbReference type="PANTHER" id="PTHR12896">
    <property type="entry name" value="PAX6 NEIGHBOR PROTEIN PAXNEB"/>
    <property type="match status" value="1"/>
</dbReference>
<dbReference type="Gene3D" id="3.40.50.300">
    <property type="entry name" value="P-loop containing nucleotide triphosphate hydrolases"/>
    <property type="match status" value="1"/>
</dbReference>
<sequence length="665" mass="71993">MSFTKRNAVLSSARPGQTQAQAKVEKQLAPGLRPSPLDGRPTMSTGTASLDQLLAGHRGLPLGTCLLVEEQGTTDFSGILLRYYAAEGLVQGHQVHLVGFPPEWKYQLPGVAEPDAKSKTSQPSAAAPEERMKIAWRYEALGNAASAGSAARENSSGAIFCHSFDLSKRLAQSSCKGTLHPTPSTGPPTLTQGPAKPGSPLKAIIKHLKSKLESSPTNEVHRVVIPSLLSPAFYAVQCTQPSEVLQFLHGLRALLRQYNNQLTAVITLPTFLFPRSSGLVRWMELLCDGVVELIPLPATPGAAPPPSSDKKVADQPQGLLKVHSLPVYHEKGGGGAETSAWRETLSFSLSASKGLNIKPYSLPPMEDELQKEKSPASTVNRLVRISSIGGRYLVFDIEDVVHIRRNHGMCAVFTGTMPQNPTQSILLSLPIELYPEEVKLLVDKKAAFIADDATDHLSRLKTMDSPARKAYFESLNSQRKAAQRAFDDHKAQYRARHAHKVPKGKVVTNRAETEAEDSIFSSATSAPASVVAETSKLPAITPTTSNVLMPSSAISPVAPIQVPPTYPLYAFLNARGYFITPGLRFGGDYSVYPGDPFRYHAHYLANCYGWDQKIPMLDLTTSGRLGTAVKKGFLMGAEKPSEEEGAEPDTTGKNVRVFCIEWAGM</sequence>
<evidence type="ECO:0000256" key="4">
    <source>
        <dbReference type="ARBA" id="ARBA00007573"/>
    </source>
</evidence>
<dbReference type="Pfam" id="PF01974">
    <property type="entry name" value="tRNA_int_endo"/>
    <property type="match status" value="1"/>
</dbReference>
<comment type="function">
    <text evidence="13">Constitutes one of the two catalytic subunit of the tRNA-splicing endonuclease complex, a complex responsible for identification and cleavage of the splice sites in pre-tRNA. It cleaves pre-tRNA at the 5'- and 3'-splice sites to release the intron. The products are an intron and two tRNA half-molecules bearing 2',3'-cyclic phosphate and 5'-OH termini. There are no conserved sequences at the splice sites, but the intron is invariably located at the same site in the gene, placing the splice sites an invariant distance from the constant structural features of the tRNA body. It probably carries the active site for 3'-splice site cleavage.</text>
</comment>
<evidence type="ECO:0000313" key="20">
    <source>
        <dbReference type="Proteomes" id="UP001321760"/>
    </source>
</evidence>
<comment type="caution">
    <text evidence="19">The sequence shown here is derived from an EMBL/GenBank/DDBJ whole genome shotgun (WGS) entry which is preliminary data.</text>
</comment>
<dbReference type="InterPro" id="IPR027417">
    <property type="entry name" value="P-loop_NTPase"/>
</dbReference>
<dbReference type="FunFam" id="3.40.1350.10:FF:000008">
    <property type="entry name" value="tRNA-splicing endonuclease subunit Sen34"/>
    <property type="match status" value="1"/>
</dbReference>
<dbReference type="InterPro" id="IPR011856">
    <property type="entry name" value="tRNA_endonuc-like_dom_sf"/>
</dbReference>
<evidence type="ECO:0000259" key="17">
    <source>
        <dbReference type="Pfam" id="PF01974"/>
    </source>
</evidence>
<proteinExistence type="inferred from homology"/>
<dbReference type="GO" id="GO:0005737">
    <property type="term" value="C:cytoplasm"/>
    <property type="evidence" value="ECO:0007669"/>
    <property type="project" value="UniProtKB-SubCell"/>
</dbReference>
<evidence type="ECO:0000256" key="3">
    <source>
        <dbReference type="ARBA" id="ARBA00005043"/>
    </source>
</evidence>
<dbReference type="InterPro" id="IPR059049">
    <property type="entry name" value="TSEN34_N"/>
</dbReference>
<evidence type="ECO:0000256" key="2">
    <source>
        <dbReference type="ARBA" id="ARBA00004496"/>
    </source>
</evidence>
<keyword evidence="11" id="KW-0539">Nucleus</keyword>
<dbReference type="InterPro" id="IPR036167">
    <property type="entry name" value="tRNA_intron_Endo_cat-like_sf"/>
</dbReference>
<organism evidence="19 20">
    <name type="scientific">Podospora aff. communis PSN243</name>
    <dbReference type="NCBI Taxonomy" id="3040156"/>
    <lineage>
        <taxon>Eukaryota</taxon>
        <taxon>Fungi</taxon>
        <taxon>Dikarya</taxon>
        <taxon>Ascomycota</taxon>
        <taxon>Pezizomycotina</taxon>
        <taxon>Sordariomycetes</taxon>
        <taxon>Sordariomycetidae</taxon>
        <taxon>Sordariales</taxon>
        <taxon>Podosporaceae</taxon>
        <taxon>Podospora</taxon>
    </lineage>
</organism>
<evidence type="ECO:0000256" key="13">
    <source>
        <dbReference type="ARBA" id="ARBA00059865"/>
    </source>
</evidence>
<dbReference type="Gene3D" id="3.40.1350.10">
    <property type="match status" value="1"/>
</dbReference>
<evidence type="ECO:0000313" key="19">
    <source>
        <dbReference type="EMBL" id="KAK4448115.1"/>
    </source>
</evidence>
<dbReference type="Pfam" id="PF05625">
    <property type="entry name" value="PAXNEB"/>
    <property type="match status" value="1"/>
</dbReference>
<dbReference type="GO" id="GO:0033588">
    <property type="term" value="C:elongator holoenzyme complex"/>
    <property type="evidence" value="ECO:0007669"/>
    <property type="project" value="InterPro"/>
</dbReference>
<evidence type="ECO:0000259" key="18">
    <source>
        <dbReference type="Pfam" id="PF26577"/>
    </source>
</evidence>
<dbReference type="InterPro" id="IPR006677">
    <property type="entry name" value="tRNA_intron_Endonuc_cat-like"/>
</dbReference>
<dbReference type="PANTHER" id="PTHR12896:SF1">
    <property type="entry name" value="ELONGATOR COMPLEX PROTEIN 4"/>
    <property type="match status" value="1"/>
</dbReference>
<feature type="region of interest" description="Disordered" evidence="16">
    <location>
        <begin position="175"/>
        <end position="197"/>
    </location>
</feature>
<keyword evidence="9" id="KW-0819">tRNA processing</keyword>
<comment type="catalytic activity">
    <reaction evidence="12">
        <text>pretRNA = a 3'-half-tRNA molecule with a 5'-OH end + a 5'-half-tRNA molecule with a 2',3'-cyclic phosphate end + an intron with a 2',3'-cyclic phosphate and a 5'-hydroxyl terminus.</text>
        <dbReference type="EC" id="4.6.1.16"/>
    </reaction>
</comment>
<evidence type="ECO:0000256" key="14">
    <source>
        <dbReference type="ARBA" id="ARBA00075884"/>
    </source>
</evidence>
<evidence type="ECO:0000256" key="6">
    <source>
        <dbReference type="ARBA" id="ARBA00012573"/>
    </source>
</evidence>
<dbReference type="AlphaFoldDB" id="A0AAV9GL35"/>
<evidence type="ECO:0000256" key="9">
    <source>
        <dbReference type="ARBA" id="ARBA00022694"/>
    </source>
</evidence>
<evidence type="ECO:0000256" key="7">
    <source>
        <dbReference type="ARBA" id="ARBA00020265"/>
    </source>
</evidence>
<feature type="domain" description="tRNA intron endonuclease catalytic" evidence="17">
    <location>
        <begin position="566"/>
        <end position="636"/>
    </location>
</feature>
<dbReference type="Proteomes" id="UP001321760">
    <property type="component" value="Unassembled WGS sequence"/>
</dbReference>
<name>A0AAV9GL35_9PEZI</name>
<evidence type="ECO:0000256" key="11">
    <source>
        <dbReference type="ARBA" id="ARBA00023242"/>
    </source>
</evidence>
<dbReference type="GO" id="GO:0008023">
    <property type="term" value="C:transcription elongation factor complex"/>
    <property type="evidence" value="ECO:0007669"/>
    <property type="project" value="TreeGrafter"/>
</dbReference>
<dbReference type="GO" id="GO:0000213">
    <property type="term" value="F:tRNA-intron lyase activity"/>
    <property type="evidence" value="ECO:0007669"/>
    <property type="project" value="UniProtKB-EC"/>
</dbReference>
<reference evidence="19" key="2">
    <citation type="submission" date="2023-05" db="EMBL/GenBank/DDBJ databases">
        <authorList>
            <consortium name="Lawrence Berkeley National Laboratory"/>
            <person name="Steindorff A."/>
            <person name="Hensen N."/>
            <person name="Bonometti L."/>
            <person name="Westerberg I."/>
            <person name="Brannstrom I.O."/>
            <person name="Guillou S."/>
            <person name="Cros-Aarteil S."/>
            <person name="Calhoun S."/>
            <person name="Haridas S."/>
            <person name="Kuo A."/>
            <person name="Mondo S."/>
            <person name="Pangilinan J."/>
            <person name="Riley R."/>
            <person name="Labutti K."/>
            <person name="Andreopoulos B."/>
            <person name="Lipzen A."/>
            <person name="Chen C."/>
            <person name="Yanf M."/>
            <person name="Daum C."/>
            <person name="Ng V."/>
            <person name="Clum A."/>
            <person name="Ohm R."/>
            <person name="Martin F."/>
            <person name="Silar P."/>
            <person name="Natvig D."/>
            <person name="Lalanne C."/>
            <person name="Gautier V."/>
            <person name="Ament-Velasquez S.L."/>
            <person name="Kruys A."/>
            <person name="Hutchinson M.I."/>
            <person name="Powell A.J."/>
            <person name="Barry K."/>
            <person name="Miller A.N."/>
            <person name="Grigoriev I.V."/>
            <person name="Debuchy R."/>
            <person name="Gladieux P."/>
            <person name="Thoren M.H."/>
            <person name="Johannesson H."/>
        </authorList>
    </citation>
    <scope>NUCLEOTIDE SEQUENCE</scope>
    <source>
        <strain evidence="19">PSN243</strain>
    </source>
</reference>
<feature type="compositionally biased region" description="Polar residues" evidence="16">
    <location>
        <begin position="175"/>
        <end position="192"/>
    </location>
</feature>